<protein>
    <submittedName>
        <fullName evidence="1">Uncharacterized protein</fullName>
    </submittedName>
</protein>
<evidence type="ECO:0000313" key="1">
    <source>
        <dbReference type="EMBL" id="GBO14760.1"/>
    </source>
</evidence>
<keyword evidence="2" id="KW-1185">Reference proteome</keyword>
<dbReference type="AlphaFoldDB" id="A0A4Y2UT79"/>
<dbReference type="EMBL" id="BGPR01038877">
    <property type="protein sequence ID" value="GBO14760.1"/>
    <property type="molecule type" value="Genomic_DNA"/>
</dbReference>
<evidence type="ECO:0000313" key="2">
    <source>
        <dbReference type="Proteomes" id="UP000499080"/>
    </source>
</evidence>
<reference evidence="1 2" key="1">
    <citation type="journal article" date="2019" name="Sci. Rep.">
        <title>Orb-weaving spider Araneus ventricosus genome elucidates the spidroin gene catalogue.</title>
        <authorList>
            <person name="Kono N."/>
            <person name="Nakamura H."/>
            <person name="Ohtoshi R."/>
            <person name="Moran D.A.P."/>
            <person name="Shinohara A."/>
            <person name="Yoshida Y."/>
            <person name="Fujiwara M."/>
            <person name="Mori M."/>
            <person name="Tomita M."/>
            <person name="Arakawa K."/>
        </authorList>
    </citation>
    <scope>NUCLEOTIDE SEQUENCE [LARGE SCALE GENOMIC DNA]</scope>
</reference>
<accession>A0A4Y2UT79</accession>
<feature type="non-terminal residue" evidence="1">
    <location>
        <position position="61"/>
    </location>
</feature>
<gene>
    <name evidence="1" type="ORF">AVEN_196247_1</name>
</gene>
<name>A0A4Y2UT79_ARAVE</name>
<dbReference type="Proteomes" id="UP000499080">
    <property type="component" value="Unassembled WGS sequence"/>
</dbReference>
<sequence>MTIPILLAKLLKNCCKWKVWSHPPYSPDMTLSMGSKHLAGIRFSSDSEVKTAAENMAQWAG</sequence>
<proteinExistence type="predicted"/>
<comment type="caution">
    <text evidence="1">The sequence shown here is derived from an EMBL/GenBank/DDBJ whole genome shotgun (WGS) entry which is preliminary data.</text>
</comment>
<organism evidence="1 2">
    <name type="scientific">Araneus ventricosus</name>
    <name type="common">Orbweaver spider</name>
    <name type="synonym">Epeira ventricosa</name>
    <dbReference type="NCBI Taxonomy" id="182803"/>
    <lineage>
        <taxon>Eukaryota</taxon>
        <taxon>Metazoa</taxon>
        <taxon>Ecdysozoa</taxon>
        <taxon>Arthropoda</taxon>
        <taxon>Chelicerata</taxon>
        <taxon>Arachnida</taxon>
        <taxon>Araneae</taxon>
        <taxon>Araneomorphae</taxon>
        <taxon>Entelegynae</taxon>
        <taxon>Araneoidea</taxon>
        <taxon>Araneidae</taxon>
        <taxon>Araneus</taxon>
    </lineage>
</organism>